<evidence type="ECO:0000259" key="11">
    <source>
        <dbReference type="PROSITE" id="PS50228"/>
    </source>
</evidence>
<dbReference type="GO" id="GO:0030246">
    <property type="term" value="F:carbohydrate binding"/>
    <property type="evidence" value="ECO:0007669"/>
    <property type="project" value="UniProtKB-KW"/>
</dbReference>
<dbReference type="AlphaFoldDB" id="A0AAV2J9R1"/>
<dbReference type="InterPro" id="IPR039500">
    <property type="entry name" value="EVA1_dom"/>
</dbReference>
<keyword evidence="8 10" id="KW-0472">Membrane</keyword>
<reference evidence="12 13" key="1">
    <citation type="submission" date="2024-04" db="EMBL/GenBank/DDBJ databases">
        <authorList>
            <person name="Waldvogel A.-M."/>
            <person name="Schoenle A."/>
        </authorList>
    </citation>
    <scope>NUCLEOTIDE SEQUENCE [LARGE SCALE GENOMIC DNA]</scope>
</reference>
<evidence type="ECO:0000256" key="8">
    <source>
        <dbReference type="ARBA" id="ARBA00023136"/>
    </source>
</evidence>
<evidence type="ECO:0000256" key="10">
    <source>
        <dbReference type="SAM" id="Phobius"/>
    </source>
</evidence>
<keyword evidence="3" id="KW-0348">Hemagglutinin</keyword>
<dbReference type="InterPro" id="IPR043159">
    <property type="entry name" value="Lectin_gal-bd_sf"/>
</dbReference>
<feature type="compositionally biased region" description="Basic and acidic residues" evidence="9">
    <location>
        <begin position="264"/>
        <end position="276"/>
    </location>
</feature>
<keyword evidence="4 10" id="KW-0812">Transmembrane</keyword>
<dbReference type="FunFam" id="2.60.120.740:FF:000003">
    <property type="entry name" value="Protein eva-1 homolog C"/>
    <property type="match status" value="1"/>
</dbReference>
<comment type="subcellular location">
    <subcellularLocation>
        <location evidence="1">Membrane</location>
        <topology evidence="1">Single-pass membrane protein</topology>
    </subcellularLocation>
</comment>
<sequence length="398" mass="44524">MITDTRRDALDFTHRLLYLCLLLWVRRINGLADFSNYLSRIISSHSAQACDGQPLRLHCPRHSTISIQSAFYGSGEPRLCQKPHPEPSHSHPNHSCSAFTALQKLLSECQSHRDCQLSVNHLLFGKDPCPGTTKYLHVDYKCKPTEHKGHVACDGESLVLRCKPPKLLNVYAAVYGRGLGQSHTCPEDDSHPPPFECLNHEAVHLVSKSCYGRQKCAVVVSNQTFRDPCFPGTRKYLSVLYSCVPQSLLRVADPSIIKPTFPSVDRKEDEAEDSPKGSRGPEAVGSVVSNSLSAYVYITEHSEMAALLFISSVCVGLLLTLLALSVRVSCWCHRRAKRGRPMRRQERAREEEDETEISVVSDAEAKRFRSQDTEGLSRRTVFKSEVVSTRAQMFLSGK</sequence>
<dbReference type="CDD" id="cd22828">
    <property type="entry name" value="Gal_Rha_Lectin_EVA1_EVA1C_rpt1"/>
    <property type="match status" value="1"/>
</dbReference>
<evidence type="ECO:0000256" key="9">
    <source>
        <dbReference type="SAM" id="MobiDB-lite"/>
    </source>
</evidence>
<dbReference type="GO" id="GO:0016020">
    <property type="term" value="C:membrane"/>
    <property type="evidence" value="ECO:0007669"/>
    <property type="project" value="UniProtKB-SubCell"/>
</dbReference>
<keyword evidence="5" id="KW-0430">Lectin</keyword>
<evidence type="ECO:0000256" key="5">
    <source>
        <dbReference type="ARBA" id="ARBA00022734"/>
    </source>
</evidence>
<dbReference type="Pfam" id="PF02140">
    <property type="entry name" value="SUEL_Lectin"/>
    <property type="match status" value="2"/>
</dbReference>
<proteinExistence type="inferred from homology"/>
<feature type="domain" description="SUEL-type lectin" evidence="11">
    <location>
        <begin position="152"/>
        <end position="244"/>
    </location>
</feature>
<dbReference type="PROSITE" id="PS50228">
    <property type="entry name" value="SUEL_LECTIN"/>
    <property type="match status" value="2"/>
</dbReference>
<accession>A0AAV2J9R1</accession>
<dbReference type="Pfam" id="PF14851">
    <property type="entry name" value="FAM176"/>
    <property type="match status" value="1"/>
</dbReference>
<gene>
    <name evidence="12" type="ORF">KC01_LOCUS5313</name>
</gene>
<dbReference type="EMBL" id="OZ035833">
    <property type="protein sequence ID" value="CAL1573400.1"/>
    <property type="molecule type" value="Genomic_DNA"/>
</dbReference>
<name>A0AAV2J9R1_KNICA</name>
<dbReference type="CDD" id="cd22829">
    <property type="entry name" value="Gal_Rha_Lectin_EVA1_EVA1C_rpt2"/>
    <property type="match status" value="1"/>
</dbReference>
<dbReference type="Proteomes" id="UP001497482">
    <property type="component" value="Chromosome 11"/>
</dbReference>
<dbReference type="InterPro" id="IPR000922">
    <property type="entry name" value="Lectin_gal-bd_dom"/>
</dbReference>
<feature type="transmembrane region" description="Helical" evidence="10">
    <location>
        <begin position="304"/>
        <end position="330"/>
    </location>
</feature>
<evidence type="ECO:0000256" key="7">
    <source>
        <dbReference type="ARBA" id="ARBA00022989"/>
    </source>
</evidence>
<comment type="similarity">
    <text evidence="2">Belongs to the EVA1 family.</text>
</comment>
<keyword evidence="7 10" id="KW-1133">Transmembrane helix</keyword>
<evidence type="ECO:0000256" key="6">
    <source>
        <dbReference type="ARBA" id="ARBA00022737"/>
    </source>
</evidence>
<protein>
    <recommendedName>
        <fullName evidence="11">SUEL-type lectin domain-containing protein</fullName>
    </recommendedName>
</protein>
<organism evidence="12 13">
    <name type="scientific">Knipowitschia caucasica</name>
    <name type="common">Caucasian dwarf goby</name>
    <name type="synonym">Pomatoschistus caucasicus</name>
    <dbReference type="NCBI Taxonomy" id="637954"/>
    <lineage>
        <taxon>Eukaryota</taxon>
        <taxon>Metazoa</taxon>
        <taxon>Chordata</taxon>
        <taxon>Craniata</taxon>
        <taxon>Vertebrata</taxon>
        <taxon>Euteleostomi</taxon>
        <taxon>Actinopterygii</taxon>
        <taxon>Neopterygii</taxon>
        <taxon>Teleostei</taxon>
        <taxon>Neoteleostei</taxon>
        <taxon>Acanthomorphata</taxon>
        <taxon>Gobiaria</taxon>
        <taxon>Gobiiformes</taxon>
        <taxon>Gobioidei</taxon>
        <taxon>Gobiidae</taxon>
        <taxon>Gobiinae</taxon>
        <taxon>Knipowitschia</taxon>
    </lineage>
</organism>
<evidence type="ECO:0000313" key="13">
    <source>
        <dbReference type="Proteomes" id="UP001497482"/>
    </source>
</evidence>
<keyword evidence="13" id="KW-1185">Reference proteome</keyword>
<dbReference type="Gene3D" id="2.60.120.740">
    <property type="match status" value="2"/>
</dbReference>
<feature type="region of interest" description="Disordered" evidence="9">
    <location>
        <begin position="261"/>
        <end position="284"/>
    </location>
</feature>
<evidence type="ECO:0000256" key="1">
    <source>
        <dbReference type="ARBA" id="ARBA00004167"/>
    </source>
</evidence>
<evidence type="ECO:0000256" key="2">
    <source>
        <dbReference type="ARBA" id="ARBA00006023"/>
    </source>
</evidence>
<dbReference type="PANTHER" id="PTHR46780">
    <property type="entry name" value="PROTEIN EVA-1"/>
    <property type="match status" value="1"/>
</dbReference>
<evidence type="ECO:0000256" key="3">
    <source>
        <dbReference type="ARBA" id="ARBA00022546"/>
    </source>
</evidence>
<keyword evidence="6" id="KW-0677">Repeat</keyword>
<feature type="domain" description="SUEL-type lectin" evidence="11">
    <location>
        <begin position="49"/>
        <end position="143"/>
    </location>
</feature>
<evidence type="ECO:0000313" key="12">
    <source>
        <dbReference type="EMBL" id="CAL1573400.1"/>
    </source>
</evidence>
<evidence type="ECO:0000256" key="4">
    <source>
        <dbReference type="ARBA" id="ARBA00022692"/>
    </source>
</evidence>